<keyword evidence="2" id="KW-1133">Transmembrane helix</keyword>
<keyword evidence="2" id="KW-0812">Transmembrane</keyword>
<reference evidence="3 4" key="1">
    <citation type="submission" date="2016-04" db="EMBL/GenBank/DDBJ databases">
        <title>Complete genome sequence of the haloalkaliphilic hydrocarbon-degrading bacterium Dietzia psychralcaliphila ILA-1T, isolated from a drain of a fish product-processing plant.</title>
        <authorList>
            <person name="Zhao J."/>
            <person name="Hu B."/>
            <person name="Geng S."/>
            <person name="Nie Y."/>
            <person name="Tang Y."/>
        </authorList>
    </citation>
    <scope>NUCLEOTIDE SEQUENCE [LARGE SCALE GENOMIC DNA]</scope>
    <source>
        <strain evidence="3 4">ILA-1</strain>
    </source>
</reference>
<feature type="transmembrane region" description="Helical" evidence="2">
    <location>
        <begin position="76"/>
        <end position="98"/>
    </location>
</feature>
<evidence type="ECO:0008006" key="5">
    <source>
        <dbReference type="Google" id="ProtNLM"/>
    </source>
</evidence>
<dbReference type="EMBL" id="CP015453">
    <property type="protein sequence ID" value="AWH96715.1"/>
    <property type="molecule type" value="Genomic_DNA"/>
</dbReference>
<gene>
    <name evidence="3" type="ORF">A6048_15865</name>
</gene>
<dbReference type="AlphaFoldDB" id="A0AAD0NNI1"/>
<dbReference type="RefSeq" id="WP_107746834.1">
    <property type="nucleotide sequence ID" value="NZ_CP015453.1"/>
</dbReference>
<evidence type="ECO:0000313" key="3">
    <source>
        <dbReference type="EMBL" id="AWH96715.1"/>
    </source>
</evidence>
<feature type="transmembrane region" description="Helical" evidence="2">
    <location>
        <begin position="44"/>
        <end position="64"/>
    </location>
</feature>
<feature type="region of interest" description="Disordered" evidence="1">
    <location>
        <begin position="1"/>
        <end position="21"/>
    </location>
</feature>
<name>A0AAD0NNI1_9ACTN</name>
<protein>
    <recommendedName>
        <fullName evidence="5">DUF4190 domain-containing protein</fullName>
    </recommendedName>
</protein>
<accession>A0AAD0NNI1</accession>
<evidence type="ECO:0000313" key="4">
    <source>
        <dbReference type="Proteomes" id="UP000244903"/>
    </source>
</evidence>
<organism evidence="3 4">
    <name type="scientific">Dietzia psychralcaliphila</name>
    <dbReference type="NCBI Taxonomy" id="139021"/>
    <lineage>
        <taxon>Bacteria</taxon>
        <taxon>Bacillati</taxon>
        <taxon>Actinomycetota</taxon>
        <taxon>Actinomycetes</taxon>
        <taxon>Mycobacteriales</taxon>
        <taxon>Dietziaceae</taxon>
        <taxon>Dietzia</taxon>
    </lineage>
</organism>
<keyword evidence="2" id="KW-0472">Membrane</keyword>
<proteinExistence type="predicted"/>
<evidence type="ECO:0000256" key="1">
    <source>
        <dbReference type="SAM" id="MobiDB-lite"/>
    </source>
</evidence>
<dbReference type="Proteomes" id="UP000244903">
    <property type="component" value="Chromosome"/>
</dbReference>
<sequence length="101" mass="10815">MPLRPRSDAASPRKKSPDGMDLGTRALVLGAGSLALSWVPLLNIIAFLAAMMAVAFGLLARWPTGWLTREEPNTRRALWGVVLGGLAIVVFVVTAVRYSAL</sequence>
<dbReference type="KEGG" id="dpc:A6048_15865"/>
<evidence type="ECO:0000256" key="2">
    <source>
        <dbReference type="SAM" id="Phobius"/>
    </source>
</evidence>
<keyword evidence="4" id="KW-1185">Reference proteome</keyword>